<reference evidence="7 8" key="1">
    <citation type="journal article" date="2023" name="IMA Fungus">
        <title>Comparative genomic study of the Penicillium genus elucidates a diverse pangenome and 15 lateral gene transfer events.</title>
        <authorList>
            <person name="Petersen C."/>
            <person name="Sorensen T."/>
            <person name="Nielsen M.R."/>
            <person name="Sondergaard T.E."/>
            <person name="Sorensen J.L."/>
            <person name="Fitzpatrick D.A."/>
            <person name="Frisvad J.C."/>
            <person name="Nielsen K.L."/>
        </authorList>
    </citation>
    <scope>NUCLEOTIDE SEQUENCE [LARGE SCALE GENOMIC DNA]</scope>
    <source>
        <strain evidence="7 8">IBT 29057</strain>
    </source>
</reference>
<evidence type="ECO:0000256" key="5">
    <source>
        <dbReference type="ARBA" id="ARBA00032427"/>
    </source>
</evidence>
<evidence type="ECO:0000313" key="8">
    <source>
        <dbReference type="Proteomes" id="UP001216150"/>
    </source>
</evidence>
<sequence length="140" mass="15632">MSCLTAFNELKLGRGSSKPKFIIYGISNNYTAISLKKSSSDTNWEDFLRELSSSVDENGIPAPRYAAYDVEYDLGADGKRSRVVFIAWVPIETSTKVRMIYASTKEQLRKALDVSVSIHAECLDELDWKEIVREATGGKA</sequence>
<gene>
    <name evidence="7" type="ORF">N7450_004295</name>
</gene>
<organism evidence="7 8">
    <name type="scientific">Penicillium hetheringtonii</name>
    <dbReference type="NCBI Taxonomy" id="911720"/>
    <lineage>
        <taxon>Eukaryota</taxon>
        <taxon>Fungi</taxon>
        <taxon>Dikarya</taxon>
        <taxon>Ascomycota</taxon>
        <taxon>Pezizomycotina</taxon>
        <taxon>Eurotiomycetes</taxon>
        <taxon>Eurotiomycetidae</taxon>
        <taxon>Eurotiales</taxon>
        <taxon>Aspergillaceae</taxon>
        <taxon>Penicillium</taxon>
    </lineage>
</organism>
<dbReference type="PROSITE" id="PS51263">
    <property type="entry name" value="ADF_H"/>
    <property type="match status" value="1"/>
</dbReference>
<dbReference type="InterPro" id="IPR017904">
    <property type="entry name" value="ADF/Cofilin"/>
</dbReference>
<comment type="subcellular location">
    <subcellularLocation>
        <location evidence="1">Nucleus matrix</location>
    </subcellularLocation>
</comment>
<evidence type="ECO:0000256" key="3">
    <source>
        <dbReference type="ARBA" id="ARBA00015630"/>
    </source>
</evidence>
<comment type="caution">
    <text evidence="7">The sequence shown here is derived from an EMBL/GenBank/DDBJ whole genome shotgun (WGS) entry which is preliminary data.</text>
</comment>
<dbReference type="CDD" id="cd11286">
    <property type="entry name" value="ADF_cofilin_like"/>
    <property type="match status" value="1"/>
</dbReference>
<dbReference type="GO" id="GO:0030042">
    <property type="term" value="P:actin filament depolymerization"/>
    <property type="evidence" value="ECO:0007669"/>
    <property type="project" value="InterPro"/>
</dbReference>
<dbReference type="InterPro" id="IPR029006">
    <property type="entry name" value="ADF-H/Gelsolin-like_dom_sf"/>
</dbReference>
<keyword evidence="4" id="KW-0009">Actin-binding</keyword>
<keyword evidence="8" id="KW-1185">Reference proteome</keyword>
<proteinExistence type="inferred from homology"/>
<protein>
    <recommendedName>
        <fullName evidence="3">Cofilin</fullName>
    </recommendedName>
    <alternativeName>
        <fullName evidence="5">Actin-depolymerizing factor 1</fullName>
    </alternativeName>
</protein>
<comment type="similarity">
    <text evidence="2">Belongs to the actin-binding proteins ADF family.</text>
</comment>
<dbReference type="GO" id="GO:0016363">
    <property type="term" value="C:nuclear matrix"/>
    <property type="evidence" value="ECO:0007669"/>
    <property type="project" value="UniProtKB-SubCell"/>
</dbReference>
<feature type="domain" description="ADF-H" evidence="6">
    <location>
        <begin position="1"/>
        <end position="136"/>
    </location>
</feature>
<dbReference type="GO" id="GO:0003779">
    <property type="term" value="F:actin binding"/>
    <property type="evidence" value="ECO:0007669"/>
    <property type="project" value="UniProtKB-KW"/>
</dbReference>
<dbReference type="GO" id="GO:0015629">
    <property type="term" value="C:actin cytoskeleton"/>
    <property type="evidence" value="ECO:0007669"/>
    <property type="project" value="InterPro"/>
</dbReference>
<dbReference type="SMART" id="SM00102">
    <property type="entry name" value="ADF"/>
    <property type="match status" value="1"/>
</dbReference>
<evidence type="ECO:0000259" key="6">
    <source>
        <dbReference type="PROSITE" id="PS51263"/>
    </source>
</evidence>
<dbReference type="Pfam" id="PF00241">
    <property type="entry name" value="Cofilin_ADF"/>
    <property type="match status" value="1"/>
</dbReference>
<dbReference type="Gene3D" id="3.40.20.10">
    <property type="entry name" value="Severin"/>
    <property type="match status" value="1"/>
</dbReference>
<dbReference type="EMBL" id="JAQJAC010000003">
    <property type="protein sequence ID" value="KAJ5590323.1"/>
    <property type="molecule type" value="Genomic_DNA"/>
</dbReference>
<dbReference type="Proteomes" id="UP001216150">
    <property type="component" value="Unassembled WGS sequence"/>
</dbReference>
<evidence type="ECO:0000256" key="4">
    <source>
        <dbReference type="ARBA" id="ARBA00023203"/>
    </source>
</evidence>
<dbReference type="InterPro" id="IPR002108">
    <property type="entry name" value="ADF-H"/>
</dbReference>
<dbReference type="PANTHER" id="PTHR11913">
    <property type="entry name" value="COFILIN-RELATED"/>
    <property type="match status" value="1"/>
</dbReference>
<name>A0AAD6GU95_9EURO</name>
<evidence type="ECO:0000313" key="7">
    <source>
        <dbReference type="EMBL" id="KAJ5590323.1"/>
    </source>
</evidence>
<accession>A0AAD6GU95</accession>
<dbReference type="AlphaFoldDB" id="A0AAD6GU95"/>
<dbReference type="SUPFAM" id="SSF55753">
    <property type="entry name" value="Actin depolymerizing proteins"/>
    <property type="match status" value="1"/>
</dbReference>
<evidence type="ECO:0000256" key="2">
    <source>
        <dbReference type="ARBA" id="ARBA00006844"/>
    </source>
</evidence>
<evidence type="ECO:0000256" key="1">
    <source>
        <dbReference type="ARBA" id="ARBA00004109"/>
    </source>
</evidence>